<gene>
    <name evidence="2" type="ordered locus">MULP_00450</name>
</gene>
<dbReference type="PANTHER" id="PTHR48228">
    <property type="entry name" value="SUCCINYL-COA--D-CITRAMALATE COA-TRANSFERASE"/>
    <property type="match status" value="1"/>
</dbReference>
<dbReference type="EC" id="2.8.3.16" evidence="2"/>
<dbReference type="AlphaFoldDB" id="L7V542"/>
<feature type="region of interest" description="Disordered" evidence="1">
    <location>
        <begin position="405"/>
        <end position="461"/>
    </location>
</feature>
<dbReference type="HOGENOM" id="CLU_040528_0_0_11"/>
<dbReference type="EMBL" id="CP003899">
    <property type="protein sequence ID" value="AGC60549.1"/>
    <property type="molecule type" value="Genomic_DNA"/>
</dbReference>
<name>L7V542_MYCL1</name>
<organism evidence="2 3">
    <name type="scientific">Mycobacterium liflandii (strain 128FXT)</name>
    <dbReference type="NCBI Taxonomy" id="459424"/>
    <lineage>
        <taxon>Bacteria</taxon>
        <taxon>Bacillati</taxon>
        <taxon>Actinomycetota</taxon>
        <taxon>Actinomycetes</taxon>
        <taxon>Mycobacteriales</taxon>
        <taxon>Mycobacteriaceae</taxon>
        <taxon>Mycobacterium</taxon>
        <taxon>Mycobacterium ulcerans group</taxon>
    </lineage>
</organism>
<dbReference type="InterPro" id="IPR023606">
    <property type="entry name" value="CoA-Trfase_III_dom_1_sf"/>
</dbReference>
<dbReference type="KEGG" id="mli:MULP_00450"/>
<dbReference type="SUPFAM" id="SSF89796">
    <property type="entry name" value="CoA-transferase family III (CaiB/BaiF)"/>
    <property type="match status" value="1"/>
</dbReference>
<feature type="region of interest" description="Disordered" evidence="1">
    <location>
        <begin position="353"/>
        <end position="372"/>
    </location>
</feature>
<dbReference type="Gene3D" id="3.40.50.10540">
    <property type="entry name" value="Crotonobetainyl-coa:carnitine coa-transferase, domain 1"/>
    <property type="match status" value="1"/>
</dbReference>
<evidence type="ECO:0000313" key="3">
    <source>
        <dbReference type="Proteomes" id="UP000011157"/>
    </source>
</evidence>
<dbReference type="PANTHER" id="PTHR48228:SF5">
    <property type="entry name" value="ALPHA-METHYLACYL-COA RACEMASE"/>
    <property type="match status" value="1"/>
</dbReference>
<dbReference type="GO" id="GO:0033608">
    <property type="term" value="F:formyl-CoA transferase activity"/>
    <property type="evidence" value="ECO:0007669"/>
    <property type="project" value="UniProtKB-EC"/>
</dbReference>
<dbReference type="InterPro" id="IPR050509">
    <property type="entry name" value="CoA-transferase_III"/>
</dbReference>
<feature type="compositionally biased region" description="Pro residues" evidence="1">
    <location>
        <begin position="357"/>
        <end position="371"/>
    </location>
</feature>
<reference evidence="2 3" key="1">
    <citation type="journal article" date="2013" name="J. Bacteriol.">
        <title>Complete Genome Sequence of the Frog Pathogen Mycobacterium ulcerans Ecovar Liflandii.</title>
        <authorList>
            <person name="Tobias N.J."/>
            <person name="Doig K.D."/>
            <person name="Medema M.H."/>
            <person name="Chen H."/>
            <person name="Haring V."/>
            <person name="Moore R."/>
            <person name="Seemann T."/>
            <person name="Stinear T.P."/>
        </authorList>
    </citation>
    <scope>NUCLEOTIDE SEQUENCE [LARGE SCALE GENOMIC DNA]</scope>
    <source>
        <strain evidence="2 3">128FXT</strain>
    </source>
</reference>
<accession>L7V542</accession>
<keyword evidence="3" id="KW-1185">Reference proteome</keyword>
<evidence type="ECO:0000313" key="2">
    <source>
        <dbReference type="EMBL" id="AGC60549.1"/>
    </source>
</evidence>
<proteinExistence type="predicted"/>
<sequence length="461" mass="47790">MSAVPSRWASKWGSSGLAYLTGLPGGPPDFSRANILGRAETIAADAATLLTGRAGLLGLTRRGRVSAGGATRLLAAADGWFAITLSRPDDVDAVPALLRADEVPDDPWGSLQRWATTRPKSAIIKRTELLDIPASALGEAYPAPPRIRRAGARARARDPAGLLVADLSSMWAGPLCGQLLARAGATVVKVESPRRPDGTRAGNRAFFDWMNAQKLSYCLDFDDDAEELRELLEAADIVIEGSRPAALARRRLGPEHIAARPGRIWLRISGYGEHSRRPAFGDDAAVAGGLVGVAADGPVFCADAIADPLAGLESARAITESLRRGGGELIDVSMAGVAATYAALPVGAAAATHRALPPQPPAPPSDPPPRWGPTVTWCGGWSAKGTGTSADSASHLAGWVHGRHPGVCPHSGSRSGVGRTAGGAGARRRRPNRAARPARPPCAPALGRLRPGFADSGAAHS</sequence>
<dbReference type="Proteomes" id="UP000011157">
    <property type="component" value="Chromosome"/>
</dbReference>
<protein>
    <submittedName>
        <fullName evidence="2">Formyl-coenzyme A transferase</fullName>
        <ecNumber evidence="2">2.8.3.16</ecNumber>
    </submittedName>
</protein>
<dbReference type="Pfam" id="PF02515">
    <property type="entry name" value="CoA_transf_3"/>
    <property type="match status" value="1"/>
</dbReference>
<dbReference type="InterPro" id="IPR003673">
    <property type="entry name" value="CoA-Trfase_fam_III"/>
</dbReference>
<keyword evidence="2" id="KW-0808">Transferase</keyword>
<evidence type="ECO:0000256" key="1">
    <source>
        <dbReference type="SAM" id="MobiDB-lite"/>
    </source>
</evidence>